<name>J9PQG4_9CAUD</name>
<proteinExistence type="predicted"/>
<reference evidence="1 2" key="1">
    <citation type="submission" date="2011-09" db="EMBL/GenBank/DDBJ databases">
        <title>Complete Genome Sequence of Bacillus cereus Bacteriophage B5S.</title>
        <authorList>
            <person name="Lee J.-H."/>
            <person name="Shin H."/>
            <person name="Son B."/>
            <person name="Ryu S."/>
        </authorList>
    </citation>
    <scope>NUCLEOTIDE SEQUENCE [LARGE SCALE GENOMIC DNA]</scope>
</reference>
<gene>
    <name evidence="1" type="ORF">B5S_0044</name>
</gene>
<evidence type="ECO:0000313" key="2">
    <source>
        <dbReference type="Proteomes" id="UP000006291"/>
    </source>
</evidence>
<dbReference type="Proteomes" id="UP000006291">
    <property type="component" value="Segment"/>
</dbReference>
<sequence length="81" mass="9834">MTRHTRNRQMKKLCKDRSLHGMYFKGSNTDIKGNIEVYTEFGDIDPTFEWRRIETYPNTFVNYISYSKYGYRILKIVKGRR</sequence>
<dbReference type="EMBL" id="JN797796">
    <property type="protein sequence ID" value="AEW47278.1"/>
    <property type="molecule type" value="Genomic_DNA"/>
</dbReference>
<organism evidence="1 2">
    <name type="scientific">Bacillus phage B5S</name>
    <dbReference type="NCBI Taxonomy" id="1126949"/>
    <lineage>
        <taxon>Viruses</taxon>
        <taxon>Duplodnaviria</taxon>
        <taxon>Heunggongvirae</taxon>
        <taxon>Uroviricota</taxon>
        <taxon>Caudoviricetes</taxon>
        <taxon>Herelleviridae</taxon>
        <taxon>Bastillevirinae</taxon>
        <taxon>Bequatrovirus</taxon>
        <taxon>Bequatrovirus B4</taxon>
    </lineage>
</organism>
<evidence type="ECO:0000313" key="1">
    <source>
        <dbReference type="EMBL" id="AEW47278.1"/>
    </source>
</evidence>
<accession>J9PQG4</accession>
<protein>
    <submittedName>
        <fullName evidence="1">Uncharacterized protein</fullName>
    </submittedName>
</protein>